<keyword evidence="5" id="KW-1185">Reference proteome</keyword>
<dbReference type="InterPro" id="IPR027231">
    <property type="entry name" value="Semaphorin"/>
</dbReference>
<evidence type="ECO:0000259" key="3">
    <source>
        <dbReference type="PROSITE" id="PS51004"/>
    </source>
</evidence>
<reference evidence="5" key="1">
    <citation type="submission" date="2014-03" db="EMBL/GenBank/DDBJ databases">
        <authorList>
            <person name="Aksoy S."/>
            <person name="Warren W."/>
            <person name="Wilson R.K."/>
        </authorList>
    </citation>
    <scope>NUCLEOTIDE SEQUENCE [LARGE SCALE GENOMIC DNA]</scope>
    <source>
        <strain evidence="5">IAEA</strain>
    </source>
</reference>
<dbReference type="GO" id="GO:0005886">
    <property type="term" value="C:plasma membrane"/>
    <property type="evidence" value="ECO:0007669"/>
    <property type="project" value="TreeGrafter"/>
</dbReference>
<dbReference type="GO" id="GO:0071526">
    <property type="term" value="P:semaphorin-plexin signaling pathway"/>
    <property type="evidence" value="ECO:0007669"/>
    <property type="project" value="TreeGrafter"/>
</dbReference>
<dbReference type="Proteomes" id="UP000092445">
    <property type="component" value="Unassembled WGS sequence"/>
</dbReference>
<dbReference type="GO" id="GO:0030215">
    <property type="term" value="F:semaphorin receptor binding"/>
    <property type="evidence" value="ECO:0007669"/>
    <property type="project" value="InterPro"/>
</dbReference>
<dbReference type="InterPro" id="IPR001627">
    <property type="entry name" value="Semap_dom"/>
</dbReference>
<dbReference type="InterPro" id="IPR015943">
    <property type="entry name" value="WD40/YVTN_repeat-like_dom_sf"/>
</dbReference>
<keyword evidence="1" id="KW-0221">Differentiation</keyword>
<comment type="caution">
    <text evidence="2">Lacks conserved residue(s) required for the propagation of feature annotation.</text>
</comment>
<dbReference type="EnsemblMetazoa" id="GPAI011049-RA">
    <property type="protein sequence ID" value="GPAI011049-PA"/>
    <property type="gene ID" value="GPAI011049"/>
</dbReference>
<dbReference type="GO" id="GO:0045499">
    <property type="term" value="F:chemorepellent activity"/>
    <property type="evidence" value="ECO:0007669"/>
    <property type="project" value="TreeGrafter"/>
</dbReference>
<organism evidence="4 5">
    <name type="scientific">Glossina pallidipes</name>
    <name type="common">Tsetse fly</name>
    <dbReference type="NCBI Taxonomy" id="7398"/>
    <lineage>
        <taxon>Eukaryota</taxon>
        <taxon>Metazoa</taxon>
        <taxon>Ecdysozoa</taxon>
        <taxon>Arthropoda</taxon>
        <taxon>Hexapoda</taxon>
        <taxon>Insecta</taxon>
        <taxon>Pterygota</taxon>
        <taxon>Neoptera</taxon>
        <taxon>Endopterygota</taxon>
        <taxon>Diptera</taxon>
        <taxon>Brachycera</taxon>
        <taxon>Muscomorpha</taxon>
        <taxon>Hippoboscoidea</taxon>
        <taxon>Glossinidae</taxon>
        <taxon>Glossina</taxon>
    </lineage>
</organism>
<proteinExistence type="predicted"/>
<dbReference type="Gene3D" id="2.130.10.10">
    <property type="entry name" value="YVTN repeat-like/Quinoprotein amine dehydrogenase"/>
    <property type="match status" value="1"/>
</dbReference>
<evidence type="ECO:0000256" key="2">
    <source>
        <dbReference type="PROSITE-ProRule" id="PRU00352"/>
    </source>
</evidence>
<dbReference type="AlphaFoldDB" id="A0A1A9ZD51"/>
<evidence type="ECO:0000313" key="5">
    <source>
        <dbReference type="Proteomes" id="UP000092445"/>
    </source>
</evidence>
<sequence length="149" mass="16978">MSQEDEQYDITTPLSPLFLHDFFFLLLSDFVVMAILCNLCEPSATVALLILDHCLLTRTFEFLLNFTIKSVYDFANTFDKEACQNYVRIMVVTSPGRLFVCGTNSFRPMCNTYIINDNNYTLEATKNGQAVCPYDPRHNSTSVFADVIL</sequence>
<protein>
    <recommendedName>
        <fullName evidence="3">Sema domain-containing protein</fullName>
    </recommendedName>
</protein>
<feature type="domain" description="Sema" evidence="3">
    <location>
        <begin position="1"/>
        <end position="149"/>
    </location>
</feature>
<dbReference type="STRING" id="7398.A0A1A9ZD51"/>
<dbReference type="PANTHER" id="PTHR11036">
    <property type="entry name" value="SEMAPHORIN"/>
    <property type="match status" value="1"/>
</dbReference>
<evidence type="ECO:0000256" key="1">
    <source>
        <dbReference type="ARBA" id="ARBA00022782"/>
    </source>
</evidence>
<dbReference type="GO" id="GO:0030335">
    <property type="term" value="P:positive regulation of cell migration"/>
    <property type="evidence" value="ECO:0007669"/>
    <property type="project" value="TreeGrafter"/>
</dbReference>
<reference evidence="4" key="2">
    <citation type="submission" date="2020-05" db="UniProtKB">
        <authorList>
            <consortium name="EnsemblMetazoa"/>
        </authorList>
    </citation>
    <scope>IDENTIFICATION</scope>
    <source>
        <strain evidence="4">IAEA</strain>
    </source>
</reference>
<evidence type="ECO:0000313" key="4">
    <source>
        <dbReference type="EnsemblMetazoa" id="GPAI011049-PA"/>
    </source>
</evidence>
<dbReference type="PANTHER" id="PTHR11036:SF127">
    <property type="entry name" value="SEMAPHORIN-1A"/>
    <property type="match status" value="1"/>
</dbReference>
<accession>A0A1A9ZD51</accession>
<dbReference type="GO" id="GO:0007411">
    <property type="term" value="P:axon guidance"/>
    <property type="evidence" value="ECO:0007669"/>
    <property type="project" value="TreeGrafter"/>
</dbReference>
<dbReference type="VEuPathDB" id="VectorBase:GPAI011049"/>
<dbReference type="PROSITE" id="PS51004">
    <property type="entry name" value="SEMA"/>
    <property type="match status" value="1"/>
</dbReference>
<name>A0A1A9ZD51_GLOPL</name>
<dbReference type="InterPro" id="IPR036352">
    <property type="entry name" value="Semap_dom_sf"/>
</dbReference>
<dbReference type="SUPFAM" id="SSF101912">
    <property type="entry name" value="Sema domain"/>
    <property type="match status" value="1"/>
</dbReference>